<feature type="binding site" evidence="3">
    <location>
        <position position="129"/>
    </location>
    <ligand>
        <name>L-histidine</name>
        <dbReference type="ChEBI" id="CHEBI:57595"/>
    </ligand>
</feature>
<dbReference type="EMBL" id="JACIJC010000001">
    <property type="protein sequence ID" value="MBB5684553.1"/>
    <property type="molecule type" value="Genomic_DNA"/>
</dbReference>
<dbReference type="Pfam" id="PF13393">
    <property type="entry name" value="tRNA-synt_His"/>
    <property type="match status" value="1"/>
</dbReference>
<dbReference type="Proteomes" id="UP000549617">
    <property type="component" value="Unassembled WGS sequence"/>
</dbReference>
<keyword evidence="5" id="KW-0328">Glycosyltransferase</keyword>
<dbReference type="PANTHER" id="PTHR43707">
    <property type="entry name" value="HISTIDYL-TRNA SYNTHETASE"/>
    <property type="match status" value="1"/>
</dbReference>
<dbReference type="PROSITE" id="PS50862">
    <property type="entry name" value="AA_TRNA_LIGASE_II"/>
    <property type="match status" value="1"/>
</dbReference>
<feature type="binding site" evidence="3">
    <location>
        <position position="125"/>
    </location>
    <ligand>
        <name>L-histidine</name>
        <dbReference type="ChEBI" id="CHEBI:57595"/>
    </ligand>
</feature>
<dbReference type="GO" id="GO:0005737">
    <property type="term" value="C:cytoplasm"/>
    <property type="evidence" value="ECO:0007669"/>
    <property type="project" value="InterPro"/>
</dbReference>
<evidence type="ECO:0000256" key="1">
    <source>
        <dbReference type="ARBA" id="ARBA00011738"/>
    </source>
</evidence>
<evidence type="ECO:0000256" key="3">
    <source>
        <dbReference type="PIRSR" id="PIRSR001549-1"/>
    </source>
</evidence>
<dbReference type="PANTHER" id="PTHR43707:SF1">
    <property type="entry name" value="HISTIDINE--TRNA LIGASE, MITOCHONDRIAL-RELATED"/>
    <property type="match status" value="1"/>
</dbReference>
<evidence type="ECO:0000313" key="6">
    <source>
        <dbReference type="Proteomes" id="UP000549617"/>
    </source>
</evidence>
<dbReference type="RefSeq" id="WP_184014977.1">
    <property type="nucleotide sequence ID" value="NZ_JACIJC010000001.1"/>
</dbReference>
<evidence type="ECO:0000256" key="2">
    <source>
        <dbReference type="ARBA" id="ARBA00017399"/>
    </source>
</evidence>
<gene>
    <name evidence="5" type="ORF">FHS49_000544</name>
</gene>
<feature type="binding site" evidence="3">
    <location>
        <begin position="81"/>
        <end position="83"/>
    </location>
    <ligand>
        <name>L-histidine</name>
        <dbReference type="ChEBI" id="CHEBI:57595"/>
    </ligand>
</feature>
<dbReference type="PIRSF" id="PIRSF001549">
    <property type="entry name" value="His-tRNA_synth"/>
    <property type="match status" value="1"/>
</dbReference>
<organism evidence="5 6">
    <name type="scientific">Sphingobium boeckii</name>
    <dbReference type="NCBI Taxonomy" id="1082345"/>
    <lineage>
        <taxon>Bacteria</taxon>
        <taxon>Pseudomonadati</taxon>
        <taxon>Pseudomonadota</taxon>
        <taxon>Alphaproteobacteria</taxon>
        <taxon>Sphingomonadales</taxon>
        <taxon>Sphingomonadaceae</taxon>
        <taxon>Sphingobium</taxon>
    </lineage>
</organism>
<dbReference type="Gene3D" id="3.30.930.10">
    <property type="entry name" value="Bira Bifunctional Protein, Domain 2"/>
    <property type="match status" value="1"/>
</dbReference>
<dbReference type="InterPro" id="IPR006195">
    <property type="entry name" value="aa-tRNA-synth_II"/>
</dbReference>
<comment type="subunit">
    <text evidence="1">Homodimer.</text>
</comment>
<sequence>MIPPGLLPEGFRDRLPPQADASARLVRRVLDTAALHGYERVSPPLAEFEAGLVGRLKSAKAQDLLRVVDPLSQRTLALRPDITAQVGRIAATRMAHHPRPVRLSYAGPVLKLKASQLRPERELMQVGAELIGLDSVAAASEIVMVAIEALERAGVAGITLDFTLPDLVDTLAGGPLPMDPAQTEAVKTLLDAKDAGGLAAKDALAFLPLVEAAGPFETALARLRAFDMGGALTSRLDALEQIAAPLKGRVTLTLDPTERHGFEYQSWFGFSLFAAGVSGEIGRGGSYAIAHEDGREEPAIGFSLYCDPLVDAGIGARERRRLFIPFGTDPAISAKIRADGWVTVAALTASDSAEAQICSHVLRDGVAVPV</sequence>
<dbReference type="GO" id="GO:0006427">
    <property type="term" value="P:histidyl-tRNA aminoacylation"/>
    <property type="evidence" value="ECO:0007669"/>
    <property type="project" value="TreeGrafter"/>
</dbReference>
<keyword evidence="5" id="KW-0808">Transferase</keyword>
<comment type="caution">
    <text evidence="5">The sequence shown here is derived from an EMBL/GenBank/DDBJ whole genome shotgun (WGS) entry which is preliminary data.</text>
</comment>
<evidence type="ECO:0000259" key="4">
    <source>
        <dbReference type="PROSITE" id="PS50862"/>
    </source>
</evidence>
<feature type="domain" description="Aminoacyl-transfer RNA synthetases class-II family profile" evidence="4">
    <location>
        <begin position="24"/>
        <end position="325"/>
    </location>
</feature>
<name>A0A7W9AFC8_9SPHN</name>
<keyword evidence="6" id="KW-1185">Reference proteome</keyword>
<dbReference type="AlphaFoldDB" id="A0A7W9AFC8"/>
<dbReference type="InterPro" id="IPR041715">
    <property type="entry name" value="HisRS-like_core"/>
</dbReference>
<reference evidence="5 6" key="1">
    <citation type="submission" date="2020-08" db="EMBL/GenBank/DDBJ databases">
        <title>Genomic Encyclopedia of Type Strains, Phase IV (KMG-IV): sequencing the most valuable type-strain genomes for metagenomic binning, comparative biology and taxonomic classification.</title>
        <authorList>
            <person name="Goeker M."/>
        </authorList>
    </citation>
    <scope>NUCLEOTIDE SEQUENCE [LARGE SCALE GENOMIC DNA]</scope>
    <source>
        <strain evidence="5 6">DSM 25079</strain>
    </source>
</reference>
<evidence type="ECO:0000313" key="5">
    <source>
        <dbReference type="EMBL" id="MBB5684553.1"/>
    </source>
</evidence>
<protein>
    <recommendedName>
        <fullName evidence="2">Histidine--tRNA ligase</fullName>
    </recommendedName>
</protein>
<dbReference type="InterPro" id="IPR045864">
    <property type="entry name" value="aa-tRNA-synth_II/BPL/LPL"/>
</dbReference>
<dbReference type="InterPro" id="IPR004516">
    <property type="entry name" value="HisRS/HisZ"/>
</dbReference>
<dbReference type="GO" id="GO:0016757">
    <property type="term" value="F:glycosyltransferase activity"/>
    <property type="evidence" value="ECO:0007669"/>
    <property type="project" value="UniProtKB-KW"/>
</dbReference>
<proteinExistence type="predicted"/>
<dbReference type="GO" id="GO:0004821">
    <property type="term" value="F:histidine-tRNA ligase activity"/>
    <property type="evidence" value="ECO:0007669"/>
    <property type="project" value="TreeGrafter"/>
</dbReference>
<accession>A0A7W9AFC8</accession>
<dbReference type="SUPFAM" id="SSF55681">
    <property type="entry name" value="Class II aaRS and biotin synthetases"/>
    <property type="match status" value="1"/>
</dbReference>